<dbReference type="InParanoid" id="A0A2K1JM21"/>
<proteinExistence type="predicted"/>
<protein>
    <submittedName>
        <fullName evidence="2 3">Uncharacterized protein</fullName>
    </submittedName>
</protein>
<keyword evidence="4" id="KW-1185">Reference proteome</keyword>
<dbReference type="Gramene" id="Pp3c13_15489V3.1">
    <property type="protein sequence ID" value="PAC:32930221.CDS.1"/>
    <property type="gene ID" value="Pp3c13_15489"/>
</dbReference>
<feature type="compositionally biased region" description="Polar residues" evidence="1">
    <location>
        <begin position="8"/>
        <end position="19"/>
    </location>
</feature>
<reference evidence="2 4" key="2">
    <citation type="journal article" date="2018" name="Plant J.">
        <title>The Physcomitrella patens chromosome-scale assembly reveals moss genome structure and evolution.</title>
        <authorList>
            <person name="Lang D."/>
            <person name="Ullrich K.K."/>
            <person name="Murat F."/>
            <person name="Fuchs J."/>
            <person name="Jenkins J."/>
            <person name="Haas F.B."/>
            <person name="Piednoel M."/>
            <person name="Gundlach H."/>
            <person name="Van Bel M."/>
            <person name="Meyberg R."/>
            <person name="Vives C."/>
            <person name="Morata J."/>
            <person name="Symeonidi A."/>
            <person name="Hiss M."/>
            <person name="Muchero W."/>
            <person name="Kamisugi Y."/>
            <person name="Saleh O."/>
            <person name="Blanc G."/>
            <person name="Decker E.L."/>
            <person name="van Gessel N."/>
            <person name="Grimwood J."/>
            <person name="Hayes R.D."/>
            <person name="Graham S.W."/>
            <person name="Gunter L.E."/>
            <person name="McDaniel S.F."/>
            <person name="Hoernstein S.N.W."/>
            <person name="Larsson A."/>
            <person name="Li F.W."/>
            <person name="Perroud P.F."/>
            <person name="Phillips J."/>
            <person name="Ranjan P."/>
            <person name="Rokshar D.S."/>
            <person name="Rothfels C.J."/>
            <person name="Schneider L."/>
            <person name="Shu S."/>
            <person name="Stevenson D.W."/>
            <person name="Thummler F."/>
            <person name="Tillich M."/>
            <person name="Villarreal Aguilar J.C."/>
            <person name="Widiez T."/>
            <person name="Wong G.K."/>
            <person name="Wymore A."/>
            <person name="Zhang Y."/>
            <person name="Zimmer A.D."/>
            <person name="Quatrano R.S."/>
            <person name="Mayer K.F.X."/>
            <person name="Goodstein D."/>
            <person name="Casacuberta J.M."/>
            <person name="Vandepoele K."/>
            <person name="Reski R."/>
            <person name="Cuming A.C."/>
            <person name="Tuskan G.A."/>
            <person name="Maumus F."/>
            <person name="Salse J."/>
            <person name="Schmutz J."/>
            <person name="Rensing S.A."/>
        </authorList>
    </citation>
    <scope>NUCLEOTIDE SEQUENCE [LARGE SCALE GENOMIC DNA]</scope>
    <source>
        <strain evidence="3 4">cv. Gransden 2004</strain>
    </source>
</reference>
<evidence type="ECO:0000313" key="4">
    <source>
        <dbReference type="Proteomes" id="UP000006727"/>
    </source>
</evidence>
<dbReference type="EMBL" id="ABEU02000013">
    <property type="protein sequence ID" value="PNR42597.1"/>
    <property type="molecule type" value="Genomic_DNA"/>
</dbReference>
<feature type="region of interest" description="Disordered" evidence="1">
    <location>
        <begin position="1"/>
        <end position="78"/>
    </location>
</feature>
<evidence type="ECO:0000256" key="1">
    <source>
        <dbReference type="SAM" id="MobiDB-lite"/>
    </source>
</evidence>
<gene>
    <name evidence="2" type="ORF">PHYPA_017427</name>
</gene>
<dbReference type="EnsemblPlants" id="Pp3c13_15489V3.1">
    <property type="protein sequence ID" value="PAC:32930221.CDS.1"/>
    <property type="gene ID" value="Pp3c13_15489"/>
</dbReference>
<accession>A0A2K1JM21</accession>
<reference evidence="2 4" key="1">
    <citation type="journal article" date="2008" name="Science">
        <title>The Physcomitrella genome reveals evolutionary insights into the conquest of land by plants.</title>
        <authorList>
            <person name="Rensing S."/>
            <person name="Lang D."/>
            <person name="Zimmer A."/>
            <person name="Terry A."/>
            <person name="Salamov A."/>
            <person name="Shapiro H."/>
            <person name="Nishiyama T."/>
            <person name="Perroud P.-F."/>
            <person name="Lindquist E."/>
            <person name="Kamisugi Y."/>
            <person name="Tanahashi T."/>
            <person name="Sakakibara K."/>
            <person name="Fujita T."/>
            <person name="Oishi K."/>
            <person name="Shin-I T."/>
            <person name="Kuroki Y."/>
            <person name="Toyoda A."/>
            <person name="Suzuki Y."/>
            <person name="Hashimoto A."/>
            <person name="Yamaguchi K."/>
            <person name="Sugano A."/>
            <person name="Kohara Y."/>
            <person name="Fujiyama A."/>
            <person name="Anterola A."/>
            <person name="Aoki S."/>
            <person name="Ashton N."/>
            <person name="Barbazuk W.B."/>
            <person name="Barker E."/>
            <person name="Bennetzen J."/>
            <person name="Bezanilla M."/>
            <person name="Blankenship R."/>
            <person name="Cho S.H."/>
            <person name="Dutcher S."/>
            <person name="Estelle M."/>
            <person name="Fawcett J.A."/>
            <person name="Gundlach H."/>
            <person name="Hanada K."/>
            <person name="Heyl A."/>
            <person name="Hicks K.A."/>
            <person name="Hugh J."/>
            <person name="Lohr M."/>
            <person name="Mayer K."/>
            <person name="Melkozernov A."/>
            <person name="Murata T."/>
            <person name="Nelson D."/>
            <person name="Pils B."/>
            <person name="Prigge M."/>
            <person name="Reiss B."/>
            <person name="Renner T."/>
            <person name="Rombauts S."/>
            <person name="Rushton P."/>
            <person name="Sanderfoot A."/>
            <person name="Schween G."/>
            <person name="Shiu S.-H."/>
            <person name="Stueber K."/>
            <person name="Theodoulou F.L."/>
            <person name="Tu H."/>
            <person name="Van de Peer Y."/>
            <person name="Verrier P.J."/>
            <person name="Waters E."/>
            <person name="Wood A."/>
            <person name="Yang L."/>
            <person name="Cove D."/>
            <person name="Cuming A."/>
            <person name="Hasebe M."/>
            <person name="Lucas S."/>
            <person name="Mishler D.B."/>
            <person name="Reski R."/>
            <person name="Grigoriev I."/>
            <person name="Quatrano R.S."/>
            <person name="Boore J.L."/>
        </authorList>
    </citation>
    <scope>NUCLEOTIDE SEQUENCE [LARGE SCALE GENOMIC DNA]</scope>
    <source>
        <strain evidence="3 4">cv. Gransden 2004</strain>
    </source>
</reference>
<dbReference type="Proteomes" id="UP000006727">
    <property type="component" value="Chromosome 13"/>
</dbReference>
<dbReference type="AlphaFoldDB" id="A0A2K1JM21"/>
<name>A0A2K1JM21_PHYPA</name>
<reference evidence="3" key="3">
    <citation type="submission" date="2020-12" db="UniProtKB">
        <authorList>
            <consortium name="EnsemblPlants"/>
        </authorList>
    </citation>
    <scope>IDENTIFICATION</scope>
</reference>
<evidence type="ECO:0000313" key="2">
    <source>
        <dbReference type="EMBL" id="PNR42597.1"/>
    </source>
</evidence>
<evidence type="ECO:0000313" key="3">
    <source>
        <dbReference type="EnsemblPlants" id="PAC:32930221.CDS.1"/>
    </source>
</evidence>
<feature type="compositionally biased region" description="Basic and acidic residues" evidence="1">
    <location>
        <begin position="27"/>
        <end position="38"/>
    </location>
</feature>
<sequence length="210" mass="23243">MLHHEVHTTGTRQGMTTSWPGFGDPNLQRDPEKGRKESPWLQGRHFVTSTKASACSWPASRKSRDSLTPPPSTHTRDPFLCRKNSLPFSPVLATNTPLSCEITNLFRHPLIPRLLKFGSPDAGCALKSSPAGLQQYKKIPPLSDLCSEKVVTSNQEETNNQSNKYTHCRSLYTILTAAPSSRQTHKLSLIAQLFVPTHPCVRLFASGSPD</sequence>
<organism evidence="2">
    <name type="scientific">Physcomitrium patens</name>
    <name type="common">Spreading-leaved earth moss</name>
    <name type="synonym">Physcomitrella patens</name>
    <dbReference type="NCBI Taxonomy" id="3218"/>
    <lineage>
        <taxon>Eukaryota</taxon>
        <taxon>Viridiplantae</taxon>
        <taxon>Streptophyta</taxon>
        <taxon>Embryophyta</taxon>
        <taxon>Bryophyta</taxon>
        <taxon>Bryophytina</taxon>
        <taxon>Bryopsida</taxon>
        <taxon>Funariidae</taxon>
        <taxon>Funariales</taxon>
        <taxon>Funariaceae</taxon>
        <taxon>Physcomitrium</taxon>
    </lineage>
</organism>